<gene>
    <name evidence="2" type="ORF">NECAME_10571</name>
</gene>
<keyword evidence="3" id="KW-1185">Reference proteome</keyword>
<proteinExistence type="predicted"/>
<dbReference type="OMA" id="VKNGACI"/>
<organism evidence="2 3">
    <name type="scientific">Necator americanus</name>
    <name type="common">Human hookworm</name>
    <dbReference type="NCBI Taxonomy" id="51031"/>
    <lineage>
        <taxon>Eukaryota</taxon>
        <taxon>Metazoa</taxon>
        <taxon>Ecdysozoa</taxon>
        <taxon>Nematoda</taxon>
        <taxon>Chromadorea</taxon>
        <taxon>Rhabditida</taxon>
        <taxon>Rhabditina</taxon>
        <taxon>Rhabditomorpha</taxon>
        <taxon>Strongyloidea</taxon>
        <taxon>Ancylostomatidae</taxon>
        <taxon>Bunostominae</taxon>
        <taxon>Necator</taxon>
    </lineage>
</organism>
<evidence type="ECO:0000313" key="2">
    <source>
        <dbReference type="EMBL" id="ETN78122.1"/>
    </source>
</evidence>
<dbReference type="EMBL" id="KI660073">
    <property type="protein sequence ID" value="ETN78122.1"/>
    <property type="molecule type" value="Genomic_DNA"/>
</dbReference>
<feature type="region of interest" description="Disordered" evidence="1">
    <location>
        <begin position="433"/>
        <end position="454"/>
    </location>
</feature>
<dbReference type="Proteomes" id="UP000053676">
    <property type="component" value="Unassembled WGS sequence"/>
</dbReference>
<protein>
    <submittedName>
        <fullName evidence="2">Uncharacterized protein</fullName>
    </submittedName>
</protein>
<dbReference type="AlphaFoldDB" id="W2TAS8"/>
<dbReference type="KEGG" id="nai:NECAME_10571"/>
<sequence>MTPMWWSRLSRRCGRRRRRPPLAVAAQMSGRLRIASHLFRLILLLNVTVAVFPCEREIPEDICPQREGFDKDCELRCQREYPHRLSSGCHLRSTGTLLSFFGIKSFICKCHLPEQFCAPGHAQNVHRRSFSLRDLATHSTLVALTSNAACSKPSKASLTCRDEFGASACAWQRLQGEWYVAEPHKELPFAPGEAPVNRYLVAVAKGGTGVLQLDTCPALCSVDSLNVTAKIWRGPWVNAELCFKYVEQDATMCAPLRISNGRWINEVIPQTSHFQISFKFTNVSDGDVILLDDVSAKFTECPAPARITSTTSRRFPNMAKPIPISMQLDKTLLGSSNKKPLLAEQHVKELRSDSDALKKRFCREGECTTIVHHATEGTVPNDRMCIGRVGLLQCREKCISDGAAGKSARCVRQHEFPFHKRCLCQVRRSPMHRVDGGSRISDDKASLTPRAETDVTSKRALLPRDGGHIVAGNAVVAEEEEEDTNICAREDGDEVCNRQCRTNDTSRSVNGDESVVLAQKQRVSPHLAHRLDVIPN</sequence>
<reference evidence="3" key="1">
    <citation type="journal article" date="2014" name="Nat. Genet.">
        <title>Genome of the human hookworm Necator americanus.</title>
        <authorList>
            <person name="Tang Y.T."/>
            <person name="Gao X."/>
            <person name="Rosa B.A."/>
            <person name="Abubucker S."/>
            <person name="Hallsworth-Pepin K."/>
            <person name="Martin J."/>
            <person name="Tyagi R."/>
            <person name="Heizer E."/>
            <person name="Zhang X."/>
            <person name="Bhonagiri-Palsikar V."/>
            <person name="Minx P."/>
            <person name="Warren W.C."/>
            <person name="Wang Q."/>
            <person name="Zhan B."/>
            <person name="Hotez P.J."/>
            <person name="Sternberg P.W."/>
            <person name="Dougall A."/>
            <person name="Gaze S.T."/>
            <person name="Mulvenna J."/>
            <person name="Sotillo J."/>
            <person name="Ranganathan S."/>
            <person name="Rabelo E.M."/>
            <person name="Wilson R.K."/>
            <person name="Felgner P.L."/>
            <person name="Bethony J."/>
            <person name="Hawdon J.M."/>
            <person name="Gasser R.B."/>
            <person name="Loukas A."/>
            <person name="Mitreva M."/>
        </authorList>
    </citation>
    <scope>NUCLEOTIDE SEQUENCE [LARGE SCALE GENOMIC DNA]</scope>
</reference>
<accession>W2TAS8</accession>
<dbReference type="OrthoDB" id="5793558at2759"/>
<evidence type="ECO:0000313" key="3">
    <source>
        <dbReference type="Proteomes" id="UP000053676"/>
    </source>
</evidence>
<evidence type="ECO:0000256" key="1">
    <source>
        <dbReference type="SAM" id="MobiDB-lite"/>
    </source>
</evidence>
<name>W2TAS8_NECAM</name>